<evidence type="ECO:0000256" key="2">
    <source>
        <dbReference type="PIRSR" id="PIRSR005962-1"/>
    </source>
</evidence>
<dbReference type="PANTHER" id="PTHR11014:SF63">
    <property type="entry name" value="METALLOPEPTIDASE, PUTATIVE (AFU_ORTHOLOGUE AFUA_6G09600)-RELATED"/>
    <property type="match status" value="1"/>
</dbReference>
<dbReference type="HOGENOM" id="CLU_023257_0_1_7"/>
<dbReference type="SUPFAM" id="SSF55031">
    <property type="entry name" value="Bacterial exopeptidase dimerisation domain"/>
    <property type="match status" value="1"/>
</dbReference>
<dbReference type="Pfam" id="PF01546">
    <property type="entry name" value="Peptidase_M20"/>
    <property type="match status" value="1"/>
</dbReference>
<feature type="binding site" evidence="2">
    <location>
        <position position="169"/>
    </location>
    <ligand>
        <name>Mn(2+)</name>
        <dbReference type="ChEBI" id="CHEBI:29035"/>
        <label>2</label>
    </ligand>
</feature>
<dbReference type="Gene3D" id="3.40.630.10">
    <property type="entry name" value="Zn peptidases"/>
    <property type="match status" value="1"/>
</dbReference>
<dbReference type="GO" id="GO:0019877">
    <property type="term" value="P:diaminopimelate biosynthetic process"/>
    <property type="evidence" value="ECO:0007669"/>
    <property type="project" value="UniProtKB-ARBA"/>
</dbReference>
<keyword evidence="1" id="KW-0378">Hydrolase</keyword>
<evidence type="ECO:0000313" key="4">
    <source>
        <dbReference type="EMBL" id="ETW95674.1"/>
    </source>
</evidence>
<feature type="binding site" evidence="2">
    <location>
        <position position="109"/>
    </location>
    <ligand>
        <name>Mn(2+)</name>
        <dbReference type="ChEBI" id="CHEBI:29035"/>
        <label>2</label>
    </ligand>
</feature>
<sequence length="398" mass="42653">MSKTALTWTQEMDKRAQSLVDLRRDFHRHPELSCEEHRTAEIIAERLHTAGLELYTGVGGTTGVVGILHGDKPGRTIAWRADIDALPLTEILEAPFTSSKPGVMHACGHDGHTAIGITLAEILAARRADVAGTAVFIFQPAEEIFAGAKPMIEAGVLDNPYVERVYGLHLTTQTPAGHVTVRPGPSMASADFFDIEVAGQGGHGAYPHLSIDPITVAANILLGMQNLVSRETAAQETAVLTVGQITAGTKHNIIPASAIMKGSLRMFNAEVRTQIVERLGSFITNIAHAYQAEAHLSFQGEGCPTVINHPEETAFVHRCACDELGQEAVTEGNTVMASDDMSLFLEHRPGCYFRVGIGSTGGPSKPHHAPEFEMNEAGLPVGLRVALNVMLNALADRN</sequence>
<protein>
    <recommendedName>
        <fullName evidence="3">Peptidase M20 dimerisation domain-containing protein</fullName>
    </recommendedName>
</protein>
<reference evidence="4 5" key="1">
    <citation type="journal article" date="2014" name="Nature">
        <title>An environmental bacterial taxon with a large and distinct metabolic repertoire.</title>
        <authorList>
            <person name="Wilson M.C."/>
            <person name="Mori T."/>
            <person name="Ruckert C."/>
            <person name="Uria A.R."/>
            <person name="Helf M.J."/>
            <person name="Takada K."/>
            <person name="Gernert C."/>
            <person name="Steffens U.A."/>
            <person name="Heycke N."/>
            <person name="Schmitt S."/>
            <person name="Rinke C."/>
            <person name="Helfrich E.J."/>
            <person name="Brachmann A.O."/>
            <person name="Gurgui C."/>
            <person name="Wakimoto T."/>
            <person name="Kracht M."/>
            <person name="Crusemann M."/>
            <person name="Hentschel U."/>
            <person name="Abe I."/>
            <person name="Matsunaga S."/>
            <person name="Kalinowski J."/>
            <person name="Takeyama H."/>
            <person name="Piel J."/>
        </authorList>
    </citation>
    <scope>NUCLEOTIDE SEQUENCE [LARGE SCALE GENOMIC DNA]</scope>
    <source>
        <strain evidence="5">TSY1</strain>
    </source>
</reference>
<accession>W4LCL2</accession>
<dbReference type="Gene3D" id="3.30.70.360">
    <property type="match status" value="1"/>
</dbReference>
<keyword evidence="2" id="KW-0479">Metal-binding</keyword>
<feature type="binding site" evidence="2">
    <location>
        <position position="107"/>
    </location>
    <ligand>
        <name>Mn(2+)</name>
        <dbReference type="ChEBI" id="CHEBI:29035"/>
        <label>2</label>
    </ligand>
</feature>
<dbReference type="CDD" id="cd03886">
    <property type="entry name" value="M20_Acy1"/>
    <property type="match status" value="1"/>
</dbReference>
<name>W4LCL2_ENTF1</name>
<dbReference type="FunFam" id="3.30.70.360:FF:000001">
    <property type="entry name" value="N-acetyldiaminopimelate deacetylase"/>
    <property type="match status" value="1"/>
</dbReference>
<feature type="binding site" evidence="2">
    <location>
        <position position="143"/>
    </location>
    <ligand>
        <name>Mn(2+)</name>
        <dbReference type="ChEBI" id="CHEBI:29035"/>
        <label>2</label>
    </ligand>
</feature>
<organism evidence="4 5">
    <name type="scientific">Entotheonella factor</name>
    <dbReference type="NCBI Taxonomy" id="1429438"/>
    <lineage>
        <taxon>Bacteria</taxon>
        <taxon>Pseudomonadati</taxon>
        <taxon>Nitrospinota/Tectimicrobiota group</taxon>
        <taxon>Candidatus Tectimicrobiota</taxon>
        <taxon>Candidatus Entotheonellia</taxon>
        <taxon>Candidatus Entotheonellales</taxon>
        <taxon>Candidatus Entotheonellaceae</taxon>
        <taxon>Candidatus Entotheonella</taxon>
    </lineage>
</organism>
<keyword evidence="5" id="KW-1185">Reference proteome</keyword>
<dbReference type="InterPro" id="IPR036264">
    <property type="entry name" value="Bact_exopeptidase_dim_dom"/>
</dbReference>
<dbReference type="InterPro" id="IPR002933">
    <property type="entry name" value="Peptidase_M20"/>
</dbReference>
<evidence type="ECO:0000259" key="3">
    <source>
        <dbReference type="Pfam" id="PF07687"/>
    </source>
</evidence>
<dbReference type="SUPFAM" id="SSF53187">
    <property type="entry name" value="Zn-dependent exopeptidases"/>
    <property type="match status" value="1"/>
</dbReference>
<dbReference type="InterPro" id="IPR011650">
    <property type="entry name" value="Peptidase_M20_dimer"/>
</dbReference>
<keyword evidence="2" id="KW-0464">Manganese</keyword>
<dbReference type="GO" id="GO:0050118">
    <property type="term" value="F:N-acetyldiaminopimelate deacetylase activity"/>
    <property type="evidence" value="ECO:0007669"/>
    <property type="project" value="UniProtKB-ARBA"/>
</dbReference>
<dbReference type="NCBIfam" id="TIGR01891">
    <property type="entry name" value="amidohydrolases"/>
    <property type="match status" value="1"/>
</dbReference>
<comment type="cofactor">
    <cofactor evidence="2">
        <name>Mn(2+)</name>
        <dbReference type="ChEBI" id="CHEBI:29035"/>
    </cofactor>
    <text evidence="2">The Mn(2+) ion enhances activity.</text>
</comment>
<evidence type="ECO:0000313" key="5">
    <source>
        <dbReference type="Proteomes" id="UP000019141"/>
    </source>
</evidence>
<dbReference type="AlphaFoldDB" id="W4LCL2"/>
<feature type="domain" description="Peptidase M20 dimerisation" evidence="3">
    <location>
        <begin position="193"/>
        <end position="288"/>
    </location>
</feature>
<dbReference type="PIRSF" id="PIRSF005962">
    <property type="entry name" value="Pept_M20D_amidohydro"/>
    <property type="match status" value="1"/>
</dbReference>
<proteinExistence type="predicted"/>
<dbReference type="PANTHER" id="PTHR11014">
    <property type="entry name" value="PEPTIDASE M20 FAMILY MEMBER"/>
    <property type="match status" value="1"/>
</dbReference>
<dbReference type="Proteomes" id="UP000019141">
    <property type="component" value="Unassembled WGS sequence"/>
</dbReference>
<dbReference type="GO" id="GO:0046872">
    <property type="term" value="F:metal ion binding"/>
    <property type="evidence" value="ECO:0007669"/>
    <property type="project" value="UniProtKB-KW"/>
</dbReference>
<evidence type="ECO:0000256" key="1">
    <source>
        <dbReference type="ARBA" id="ARBA00022801"/>
    </source>
</evidence>
<dbReference type="InterPro" id="IPR017439">
    <property type="entry name" value="Amidohydrolase"/>
</dbReference>
<comment type="caution">
    <text evidence="4">The sequence shown here is derived from an EMBL/GenBank/DDBJ whole genome shotgun (WGS) entry which is preliminary data.</text>
</comment>
<dbReference type="EMBL" id="AZHW01000887">
    <property type="protein sequence ID" value="ETW95674.1"/>
    <property type="molecule type" value="Genomic_DNA"/>
</dbReference>
<feature type="binding site" evidence="2">
    <location>
        <position position="368"/>
    </location>
    <ligand>
        <name>Mn(2+)</name>
        <dbReference type="ChEBI" id="CHEBI:29035"/>
        <label>2</label>
    </ligand>
</feature>
<gene>
    <name evidence="4" type="ORF">ETSY1_29610</name>
</gene>
<dbReference type="Pfam" id="PF07687">
    <property type="entry name" value="M20_dimer"/>
    <property type="match status" value="1"/>
</dbReference>